<dbReference type="GO" id="GO:0051537">
    <property type="term" value="F:2 iron, 2 sulfur cluster binding"/>
    <property type="evidence" value="ECO:0007669"/>
    <property type="project" value="UniProtKB-KW"/>
</dbReference>
<comment type="subcellular location">
    <subcellularLocation>
        <location evidence="1">Plastid</location>
        <location evidence="1">Chloroplast</location>
    </subcellularLocation>
</comment>
<accession>A0A0C6E3T8</accession>
<protein>
    <submittedName>
        <fullName evidence="12">CAO protein</fullName>
    </submittedName>
</protein>
<dbReference type="InterPro" id="IPR017941">
    <property type="entry name" value="Rieske_2Fe-2S"/>
</dbReference>
<reference evidence="12" key="1">
    <citation type="submission" date="2015-02" db="EMBL/GenBank/DDBJ databases">
        <title>Evolution of green plants accompanied the changes in light-harvesting systems.</title>
        <authorList>
            <person name="Kunugi M."/>
            <person name="Takabayashi A."/>
            <person name="Tanaka A."/>
        </authorList>
    </citation>
    <scope>NUCLEOTIDE SEQUENCE</scope>
    <source>
        <strain evidence="12">CCMP549</strain>
    </source>
</reference>
<dbReference type="GO" id="GO:0005506">
    <property type="term" value="F:iron ion binding"/>
    <property type="evidence" value="ECO:0007669"/>
    <property type="project" value="InterPro"/>
</dbReference>
<keyword evidence="9" id="KW-0411">Iron-sulfur</keyword>
<organism evidence="12">
    <name type="scientific">Nephroselmis pyriformis</name>
    <dbReference type="NCBI Taxonomy" id="156128"/>
    <lineage>
        <taxon>Eukaryota</taxon>
        <taxon>Viridiplantae</taxon>
        <taxon>Chlorophyta</taxon>
        <taxon>Nephroselmidophyceae</taxon>
        <taxon>Nephroselmidales</taxon>
        <taxon>Nephroselmidaceae</taxon>
        <taxon>Nephroselmis</taxon>
    </lineage>
</organism>
<evidence type="ECO:0000313" key="12">
    <source>
        <dbReference type="EMBL" id="BAQ35511.1"/>
    </source>
</evidence>
<sequence length="546" mass="59893">MMAGSLLADAGAFAGVPAVTPGSAVASRRGVSLPSAASGPPGRRGLRIDARKAQLVMASASFSEGKPAKYPKTNLEVIENDVSFISERLSNDSSVTVDALVAARDQMLQLLGRKTGSVEDVEELKRQVQMLQAELQTAQAKAELAEMKLSDSLSKLAEVEEVSSVLESTVAMPEAPTQEPDVTERALESFDDDVGSSRTRGYIPPGNRKKLNGLQTNLSTGNGLKNFWYAIEFTSRLKDDMLVPMELFGEPWVLFRDGEGGVGCVYDACAHRACPLSLGKIENGNVQCAYHGWEFNTEGECEKIPSVADSKKSCKGVGVRSIPVREVEGMIFVWPGDREPDSEPHMGLLPGAGQGYENHAEIVLDVPVEHGLLLENLLDLAHAPFTHTSTFAKGWPVPDLVKWTTDPLQALAGAWEPYPITMSFEPPCMVLSTIGLAQPGKIRRGLRAEECEKHLHQLHVCVPSKPGHTRLLYRMHLDFLPWAKHIPGMHVVWEQMANQVLGEDLRLVAGQQDRMERGDDVWGSPVIYDKLGVRYRRWRNETQGEV</sequence>
<name>A0A0C6E3T8_9CHLO</name>
<dbReference type="InterPro" id="IPR036922">
    <property type="entry name" value="Rieske_2Fe-2S_sf"/>
</dbReference>
<feature type="domain" description="Rieske" evidence="11">
    <location>
        <begin position="228"/>
        <end position="333"/>
    </location>
</feature>
<feature type="coiled-coil region" evidence="10">
    <location>
        <begin position="114"/>
        <end position="148"/>
    </location>
</feature>
<keyword evidence="7" id="KW-0560">Oxidoreductase</keyword>
<keyword evidence="8" id="KW-0408">Iron</keyword>
<evidence type="ECO:0000256" key="9">
    <source>
        <dbReference type="ARBA" id="ARBA00023014"/>
    </source>
</evidence>
<evidence type="ECO:0000256" key="2">
    <source>
        <dbReference type="ARBA" id="ARBA00022528"/>
    </source>
</evidence>
<dbReference type="EMBL" id="LC027966">
    <property type="protein sequence ID" value="BAQ35511.1"/>
    <property type="molecule type" value="mRNA"/>
</dbReference>
<dbReference type="GO" id="GO:0010277">
    <property type="term" value="F:chlorophyllide a oxygenase activity"/>
    <property type="evidence" value="ECO:0007669"/>
    <property type="project" value="InterPro"/>
</dbReference>
<keyword evidence="10" id="KW-0175">Coiled coil</keyword>
<keyword evidence="6" id="KW-0809">Transit peptide</keyword>
<dbReference type="Gene3D" id="3.90.380.10">
    <property type="entry name" value="Naphthalene 1,2-dioxygenase Alpha Subunit, Chain A, domain 1"/>
    <property type="match status" value="1"/>
</dbReference>
<dbReference type="Pfam" id="PF08417">
    <property type="entry name" value="PaO"/>
    <property type="match status" value="1"/>
</dbReference>
<keyword evidence="2" id="KW-0150">Chloroplast</keyword>
<dbReference type="GO" id="GO:0009507">
    <property type="term" value="C:chloroplast"/>
    <property type="evidence" value="ECO:0007669"/>
    <property type="project" value="UniProtKB-SubCell"/>
</dbReference>
<evidence type="ECO:0000256" key="6">
    <source>
        <dbReference type="ARBA" id="ARBA00022946"/>
    </source>
</evidence>
<proteinExistence type="evidence at transcript level"/>
<evidence type="ECO:0000259" key="11">
    <source>
        <dbReference type="PROSITE" id="PS51296"/>
    </source>
</evidence>
<dbReference type="Gene3D" id="2.102.10.10">
    <property type="entry name" value="Rieske [2Fe-2S] iron-sulphur domain"/>
    <property type="match status" value="1"/>
</dbReference>
<evidence type="ECO:0000256" key="5">
    <source>
        <dbReference type="ARBA" id="ARBA00022723"/>
    </source>
</evidence>
<dbReference type="PANTHER" id="PTHR21266:SF19">
    <property type="entry name" value="CHLOROPHYLLIDE A OXYGENASE, CHLOROPLASTIC"/>
    <property type="match status" value="1"/>
</dbReference>
<evidence type="ECO:0000256" key="3">
    <source>
        <dbReference type="ARBA" id="ARBA00022640"/>
    </source>
</evidence>
<dbReference type="AlphaFoldDB" id="A0A0C6E3T8"/>
<dbReference type="SUPFAM" id="SSF50022">
    <property type="entry name" value="ISP domain"/>
    <property type="match status" value="1"/>
</dbReference>
<dbReference type="InterPro" id="IPR013626">
    <property type="entry name" value="PaO"/>
</dbReference>
<dbReference type="InterPro" id="IPR015881">
    <property type="entry name" value="ARHD_Rieske_2Fe_2S"/>
</dbReference>
<dbReference type="PROSITE" id="PS00570">
    <property type="entry name" value="RING_HYDROXYL_ALPHA"/>
    <property type="match status" value="1"/>
</dbReference>
<keyword evidence="3" id="KW-0934">Plastid</keyword>
<gene>
    <name evidence="12" type="primary">CAO</name>
</gene>
<evidence type="ECO:0000256" key="10">
    <source>
        <dbReference type="SAM" id="Coils"/>
    </source>
</evidence>
<dbReference type="PANTHER" id="PTHR21266">
    <property type="entry name" value="IRON-SULFUR DOMAIN CONTAINING PROTEIN"/>
    <property type="match status" value="1"/>
</dbReference>
<keyword evidence="4" id="KW-0001">2Fe-2S</keyword>
<dbReference type="InterPro" id="IPR050584">
    <property type="entry name" value="Cholesterol_7-desaturase"/>
</dbReference>
<evidence type="ECO:0000256" key="7">
    <source>
        <dbReference type="ARBA" id="ARBA00023002"/>
    </source>
</evidence>
<keyword evidence="5" id="KW-0479">Metal-binding</keyword>
<evidence type="ECO:0000256" key="4">
    <source>
        <dbReference type="ARBA" id="ARBA00022714"/>
    </source>
</evidence>
<evidence type="ECO:0000256" key="8">
    <source>
        <dbReference type="ARBA" id="ARBA00023004"/>
    </source>
</evidence>
<dbReference type="Pfam" id="PF00355">
    <property type="entry name" value="Rieske"/>
    <property type="match status" value="1"/>
</dbReference>
<dbReference type="PROSITE" id="PS51296">
    <property type="entry name" value="RIESKE"/>
    <property type="match status" value="1"/>
</dbReference>
<dbReference type="SUPFAM" id="SSF55961">
    <property type="entry name" value="Bet v1-like"/>
    <property type="match status" value="1"/>
</dbReference>
<evidence type="ECO:0000256" key="1">
    <source>
        <dbReference type="ARBA" id="ARBA00004229"/>
    </source>
</evidence>